<feature type="chain" id="PRO_5025648019" evidence="2">
    <location>
        <begin position="20"/>
        <end position="128"/>
    </location>
</feature>
<name>A0A6A6B2Y5_9PEZI</name>
<accession>A0A6A6B2Y5</accession>
<feature type="region of interest" description="Disordered" evidence="1">
    <location>
        <begin position="70"/>
        <end position="94"/>
    </location>
</feature>
<protein>
    <submittedName>
        <fullName evidence="3">Uncharacterized protein</fullName>
    </submittedName>
</protein>
<dbReference type="GeneID" id="54299886"/>
<keyword evidence="4" id="KW-1185">Reference proteome</keyword>
<sequence length="128" mass="12428">MKFFLTTAAVLAAASPALALSGHSNSTVAVPACPPTSSSTMDVVTRSPVPVMTPSAPVPSFYTVPTNETAGGSGWPGASSGATWSATATPPVTSPSSPAYTGAAVVNHPVAFGGVVVAAAAGVMGWVL</sequence>
<dbReference type="Proteomes" id="UP000799438">
    <property type="component" value="Unassembled WGS sequence"/>
</dbReference>
<reference evidence="3" key="1">
    <citation type="journal article" date="2020" name="Stud. Mycol.">
        <title>101 Dothideomycetes genomes: a test case for predicting lifestyles and emergence of pathogens.</title>
        <authorList>
            <person name="Haridas S."/>
            <person name="Albert R."/>
            <person name="Binder M."/>
            <person name="Bloem J."/>
            <person name="Labutti K."/>
            <person name="Salamov A."/>
            <person name="Andreopoulos B."/>
            <person name="Baker S."/>
            <person name="Barry K."/>
            <person name="Bills G."/>
            <person name="Bluhm B."/>
            <person name="Cannon C."/>
            <person name="Castanera R."/>
            <person name="Culley D."/>
            <person name="Daum C."/>
            <person name="Ezra D."/>
            <person name="Gonzalez J."/>
            <person name="Henrissat B."/>
            <person name="Kuo A."/>
            <person name="Liang C."/>
            <person name="Lipzen A."/>
            <person name="Lutzoni F."/>
            <person name="Magnuson J."/>
            <person name="Mondo S."/>
            <person name="Nolan M."/>
            <person name="Ohm R."/>
            <person name="Pangilinan J."/>
            <person name="Park H.-J."/>
            <person name="Ramirez L."/>
            <person name="Alfaro M."/>
            <person name="Sun H."/>
            <person name="Tritt A."/>
            <person name="Yoshinaga Y."/>
            <person name="Zwiers L.-H."/>
            <person name="Turgeon B."/>
            <person name="Goodwin S."/>
            <person name="Spatafora J."/>
            <person name="Crous P."/>
            <person name="Grigoriev I."/>
        </authorList>
    </citation>
    <scope>NUCLEOTIDE SEQUENCE</scope>
    <source>
        <strain evidence="3">CBS 121167</strain>
    </source>
</reference>
<feature type="signal peptide" evidence="2">
    <location>
        <begin position="1"/>
        <end position="19"/>
    </location>
</feature>
<evidence type="ECO:0000313" key="3">
    <source>
        <dbReference type="EMBL" id="KAF2138410.1"/>
    </source>
</evidence>
<evidence type="ECO:0000256" key="1">
    <source>
        <dbReference type="SAM" id="MobiDB-lite"/>
    </source>
</evidence>
<dbReference type="EMBL" id="ML995496">
    <property type="protein sequence ID" value="KAF2138410.1"/>
    <property type="molecule type" value="Genomic_DNA"/>
</dbReference>
<feature type="compositionally biased region" description="Low complexity" evidence="1">
    <location>
        <begin position="76"/>
        <end position="94"/>
    </location>
</feature>
<gene>
    <name evidence="3" type="ORF">K452DRAFT_300962</name>
</gene>
<evidence type="ECO:0000256" key="2">
    <source>
        <dbReference type="SAM" id="SignalP"/>
    </source>
</evidence>
<evidence type="ECO:0000313" key="4">
    <source>
        <dbReference type="Proteomes" id="UP000799438"/>
    </source>
</evidence>
<organism evidence="3 4">
    <name type="scientific">Aplosporella prunicola CBS 121167</name>
    <dbReference type="NCBI Taxonomy" id="1176127"/>
    <lineage>
        <taxon>Eukaryota</taxon>
        <taxon>Fungi</taxon>
        <taxon>Dikarya</taxon>
        <taxon>Ascomycota</taxon>
        <taxon>Pezizomycotina</taxon>
        <taxon>Dothideomycetes</taxon>
        <taxon>Dothideomycetes incertae sedis</taxon>
        <taxon>Botryosphaeriales</taxon>
        <taxon>Aplosporellaceae</taxon>
        <taxon>Aplosporella</taxon>
    </lineage>
</organism>
<dbReference type="AlphaFoldDB" id="A0A6A6B2Y5"/>
<keyword evidence="2" id="KW-0732">Signal</keyword>
<dbReference type="RefSeq" id="XP_033394123.1">
    <property type="nucleotide sequence ID" value="XM_033542389.1"/>
</dbReference>
<proteinExistence type="predicted"/>